<dbReference type="InterPro" id="IPR029058">
    <property type="entry name" value="AB_hydrolase_fold"/>
</dbReference>
<dbReference type="AlphaFoldDB" id="A0A0G0P5S1"/>
<dbReference type="EMBL" id="LBXD01000026">
    <property type="protein sequence ID" value="KKR23293.1"/>
    <property type="molecule type" value="Genomic_DNA"/>
</dbReference>
<dbReference type="PANTHER" id="PTHR15394:SF3">
    <property type="entry name" value="SERINE HYDROLASE RBBP9"/>
    <property type="match status" value="1"/>
</dbReference>
<dbReference type="Gene3D" id="3.40.50.1820">
    <property type="entry name" value="alpha/beta hydrolase"/>
    <property type="match status" value="1"/>
</dbReference>
<dbReference type="InterPro" id="IPR010662">
    <property type="entry name" value="RBBP9/YdeN"/>
</dbReference>
<accession>A0A0G0P5S1</accession>
<reference evidence="1 2" key="1">
    <citation type="journal article" date="2015" name="Nature">
        <title>rRNA introns, odd ribosomes, and small enigmatic genomes across a large radiation of phyla.</title>
        <authorList>
            <person name="Brown C.T."/>
            <person name="Hug L.A."/>
            <person name="Thomas B.C."/>
            <person name="Sharon I."/>
            <person name="Castelle C.J."/>
            <person name="Singh A."/>
            <person name="Wilkins M.J."/>
            <person name="Williams K.H."/>
            <person name="Banfield J.F."/>
        </authorList>
    </citation>
    <scope>NUCLEOTIDE SEQUENCE [LARGE SCALE GENOMIC DNA]</scope>
</reference>
<evidence type="ECO:0000313" key="1">
    <source>
        <dbReference type="EMBL" id="KKR23293.1"/>
    </source>
</evidence>
<dbReference type="PANTHER" id="PTHR15394">
    <property type="entry name" value="SERINE HYDROLASE RBBP9"/>
    <property type="match status" value="1"/>
</dbReference>
<dbReference type="GO" id="GO:0016787">
    <property type="term" value="F:hydrolase activity"/>
    <property type="evidence" value="ECO:0007669"/>
    <property type="project" value="InterPro"/>
</dbReference>
<dbReference type="SUPFAM" id="SSF53474">
    <property type="entry name" value="alpha/beta-Hydrolases"/>
    <property type="match status" value="1"/>
</dbReference>
<protein>
    <recommendedName>
        <fullName evidence="3">Serine hydrolase family protein</fullName>
    </recommendedName>
</protein>
<evidence type="ECO:0008006" key="3">
    <source>
        <dbReference type="Google" id="ProtNLM"/>
    </source>
</evidence>
<comment type="caution">
    <text evidence="1">The sequence shown here is derived from an EMBL/GenBank/DDBJ whole genome shotgun (WGS) entry which is preliminary data.</text>
</comment>
<evidence type="ECO:0000313" key="2">
    <source>
        <dbReference type="Proteomes" id="UP000034764"/>
    </source>
</evidence>
<organism evidence="1 2">
    <name type="scientific">Candidatus Yanofskybacteria bacterium GW2011_GWD2_39_48</name>
    <dbReference type="NCBI Taxonomy" id="1619031"/>
    <lineage>
        <taxon>Bacteria</taxon>
        <taxon>Candidatus Yanofskyibacteriota</taxon>
    </lineage>
</organism>
<dbReference type="Pfam" id="PF06821">
    <property type="entry name" value="Ser_hydrolase"/>
    <property type="match status" value="1"/>
</dbReference>
<proteinExistence type="predicted"/>
<name>A0A0G0P5S1_9BACT</name>
<gene>
    <name evidence="1" type="ORF">UT53_C0026G0004</name>
</gene>
<dbReference type="Proteomes" id="UP000034764">
    <property type="component" value="Unassembled WGS sequence"/>
</dbReference>
<sequence length="192" mass="21885">MKRVFIIHGWEGNPNNAWFPWLRKELETRGFEVQAPAMPNPDEPDKDSWVAYLSQMVGIPDSDTYLIGHSIGCKAIMRYLESLPDNNQIGGVIFVASWLILTHMEDRTDDEKRVVTAWSNPPYDFPKIKKIGNKFVAIFSDDDPEVPLENTKVFEKEFGAKIIVESGKGHFSDDAEVFELPVVLEELLKMAE</sequence>